<dbReference type="AlphaFoldDB" id="A0A2I0R5J9"/>
<comment type="caution">
    <text evidence="2">The sequence shown here is derived from an EMBL/GenBank/DDBJ whole genome shotgun (WGS) entry which is preliminary data.</text>
</comment>
<keyword evidence="1" id="KW-0472">Membrane</keyword>
<sequence length="146" mass="16463">MTERIILSIVAISMLVLTLKKVDRQNALLTAGLTFGILITWIGIPIVVTIGLITYMLTALLISLTNLRKRGLSKLNQITIVLAGIWAFGLNLMVIVHFPYASEVRISVFIPIILYLISLTRGMVKRKEFGYLTIMSVEFILRLIRF</sequence>
<reference evidence="2 3" key="1">
    <citation type="submission" date="2017-12" db="EMBL/GenBank/DDBJ databases">
        <title>The draft genome sequence of Brumimicrobium saltpan LHR20.</title>
        <authorList>
            <person name="Do Z.-J."/>
            <person name="Luo H.-R."/>
        </authorList>
    </citation>
    <scope>NUCLEOTIDE SEQUENCE [LARGE SCALE GENOMIC DNA]</scope>
    <source>
        <strain evidence="2 3">LHR20</strain>
    </source>
</reference>
<evidence type="ECO:0000313" key="2">
    <source>
        <dbReference type="EMBL" id="PKR81819.1"/>
    </source>
</evidence>
<organism evidence="2 3">
    <name type="scientific">Brumimicrobium salinarum</name>
    <dbReference type="NCBI Taxonomy" id="2058658"/>
    <lineage>
        <taxon>Bacteria</taxon>
        <taxon>Pseudomonadati</taxon>
        <taxon>Bacteroidota</taxon>
        <taxon>Flavobacteriia</taxon>
        <taxon>Flavobacteriales</taxon>
        <taxon>Crocinitomicaceae</taxon>
        <taxon>Brumimicrobium</taxon>
    </lineage>
</organism>
<feature type="transmembrane region" description="Helical" evidence="1">
    <location>
        <begin position="106"/>
        <end position="124"/>
    </location>
</feature>
<keyword evidence="1" id="KW-0812">Transmembrane</keyword>
<dbReference type="EMBL" id="PJNI01000001">
    <property type="protein sequence ID" value="PKR81819.1"/>
    <property type="molecule type" value="Genomic_DNA"/>
</dbReference>
<name>A0A2I0R5J9_9FLAO</name>
<protein>
    <submittedName>
        <fullName evidence="2">Uncharacterized protein</fullName>
    </submittedName>
</protein>
<dbReference type="RefSeq" id="WP_101332965.1">
    <property type="nucleotide sequence ID" value="NZ_PJNI01000001.1"/>
</dbReference>
<proteinExistence type="predicted"/>
<gene>
    <name evidence="2" type="ORF">CW751_00315</name>
</gene>
<keyword evidence="1" id="KW-1133">Transmembrane helix</keyword>
<keyword evidence="3" id="KW-1185">Reference proteome</keyword>
<feature type="transmembrane region" description="Helical" evidence="1">
    <location>
        <begin position="34"/>
        <end position="57"/>
    </location>
</feature>
<evidence type="ECO:0000313" key="3">
    <source>
        <dbReference type="Proteomes" id="UP000236654"/>
    </source>
</evidence>
<feature type="transmembrane region" description="Helical" evidence="1">
    <location>
        <begin position="78"/>
        <end position="100"/>
    </location>
</feature>
<accession>A0A2I0R5J9</accession>
<evidence type="ECO:0000256" key="1">
    <source>
        <dbReference type="SAM" id="Phobius"/>
    </source>
</evidence>
<dbReference type="OrthoDB" id="9929075at2"/>
<dbReference type="Proteomes" id="UP000236654">
    <property type="component" value="Unassembled WGS sequence"/>
</dbReference>